<dbReference type="InterPro" id="IPR003615">
    <property type="entry name" value="HNH_nuc"/>
</dbReference>
<feature type="compositionally biased region" description="Polar residues" evidence="1">
    <location>
        <begin position="401"/>
        <end position="421"/>
    </location>
</feature>
<feature type="domain" description="HNH nuclease" evidence="2">
    <location>
        <begin position="153"/>
        <end position="215"/>
    </location>
</feature>
<reference evidence="3" key="1">
    <citation type="submission" date="2016-03" db="EMBL/GenBank/DDBJ databases">
        <title>Draft genome sequence of Rosellinia necatrix.</title>
        <authorList>
            <person name="Kanematsu S."/>
        </authorList>
    </citation>
    <scope>NUCLEOTIDE SEQUENCE [LARGE SCALE GENOMIC DNA]</scope>
    <source>
        <strain evidence="3">W97</strain>
    </source>
</reference>
<accession>A0A1W2TVI0</accession>
<evidence type="ECO:0000313" key="4">
    <source>
        <dbReference type="Proteomes" id="UP000054516"/>
    </source>
</evidence>
<protein>
    <recommendedName>
        <fullName evidence="2">HNH nuclease domain-containing protein</fullName>
    </recommendedName>
</protein>
<keyword evidence="4" id="KW-1185">Reference proteome</keyword>
<dbReference type="AlphaFoldDB" id="A0A1W2TVI0"/>
<dbReference type="Pfam" id="PF13391">
    <property type="entry name" value="HNH_2"/>
    <property type="match status" value="1"/>
</dbReference>
<dbReference type="OrthoDB" id="2142759at2759"/>
<evidence type="ECO:0000313" key="3">
    <source>
        <dbReference type="EMBL" id="GAP92624.2"/>
    </source>
</evidence>
<dbReference type="Proteomes" id="UP000054516">
    <property type="component" value="Unassembled WGS sequence"/>
</dbReference>
<evidence type="ECO:0000256" key="1">
    <source>
        <dbReference type="SAM" id="MobiDB-lite"/>
    </source>
</evidence>
<feature type="compositionally biased region" description="Acidic residues" evidence="1">
    <location>
        <begin position="343"/>
        <end position="358"/>
    </location>
</feature>
<gene>
    <name evidence="3" type="ORF">SAMD00023353_9200400</name>
</gene>
<dbReference type="OMA" id="SFRDWQF"/>
<dbReference type="EMBL" id="DF977537">
    <property type="protein sequence ID" value="GAP92624.2"/>
    <property type="molecule type" value="Genomic_DNA"/>
</dbReference>
<proteinExistence type="predicted"/>
<feature type="region of interest" description="Disordered" evidence="1">
    <location>
        <begin position="318"/>
        <end position="436"/>
    </location>
</feature>
<organism evidence="3">
    <name type="scientific">Rosellinia necatrix</name>
    <name type="common">White root-rot fungus</name>
    <dbReference type="NCBI Taxonomy" id="77044"/>
    <lineage>
        <taxon>Eukaryota</taxon>
        <taxon>Fungi</taxon>
        <taxon>Dikarya</taxon>
        <taxon>Ascomycota</taxon>
        <taxon>Pezizomycotina</taxon>
        <taxon>Sordariomycetes</taxon>
        <taxon>Xylariomycetidae</taxon>
        <taxon>Xylariales</taxon>
        <taxon>Xylariaceae</taxon>
        <taxon>Rosellinia</taxon>
    </lineage>
</organism>
<sequence length="436" mass="47912">MTEASQRNGSVPVVIYGPPPRPPTIKLDGEVQFRHPGYAPPHDVLFKLPRLDLSSTPVGGVHHGTALLACQILANNAADGYLATDGKGCHRVDLSPDHVLTESQYWFFPGRAQQTPYPVVPSFRDWAFPHGSPFATWPKPTGVMDAGTTDRRCVITQTAGLVDAAHLIPAADEEWFKINAMFRYGTHHDVNQDANKATLRHDLHCAFDSHLFAIVPKRDSYVVHQFNAATNSTREFASAYHNHAVRQSQDVAPEFLFARFARAVLMLARPFTAQSPVRRHVARFSIVSRDGVEGEDQDGGAAAYEVRSEWLSPLQLYQQYGGGGTRSASSSKRNRDDGQPDDDRQEDDESDDGDGDNDNDNRSNADGDWYERNVGVLLDEDRGRPRKRQCRRSGAHGEGSTGRSNSQLGTDPPSLLTSIPSIHSPADLKGTPALDG</sequence>
<feature type="compositionally biased region" description="Basic and acidic residues" evidence="1">
    <location>
        <begin position="359"/>
        <end position="371"/>
    </location>
</feature>
<evidence type="ECO:0000259" key="2">
    <source>
        <dbReference type="Pfam" id="PF13391"/>
    </source>
</evidence>
<feature type="compositionally biased region" description="Basic and acidic residues" evidence="1">
    <location>
        <begin position="333"/>
        <end position="342"/>
    </location>
</feature>
<name>A0A1W2TVI0_ROSNE</name>
<feature type="compositionally biased region" description="Basic residues" evidence="1">
    <location>
        <begin position="384"/>
        <end position="394"/>
    </location>
</feature>